<organism evidence="3">
    <name type="scientific">freshwater metagenome</name>
    <dbReference type="NCBI Taxonomy" id="449393"/>
    <lineage>
        <taxon>unclassified sequences</taxon>
        <taxon>metagenomes</taxon>
        <taxon>ecological metagenomes</taxon>
    </lineage>
</organism>
<reference evidence="3" key="1">
    <citation type="submission" date="2020-05" db="EMBL/GenBank/DDBJ databases">
        <authorList>
            <person name="Chiriac C."/>
            <person name="Salcher M."/>
            <person name="Ghai R."/>
            <person name="Kavagutti S V."/>
        </authorList>
    </citation>
    <scope>NUCLEOTIDE SEQUENCE</scope>
</reference>
<protein>
    <submittedName>
        <fullName evidence="3">Unannotated protein</fullName>
    </submittedName>
</protein>
<accession>A0A6J6KHM2</accession>
<feature type="region of interest" description="Disordered" evidence="1">
    <location>
        <begin position="157"/>
        <end position="200"/>
    </location>
</feature>
<sequence length="200" mass="22133">MNQHDIQEWQQKKAKELFALSHKLLDTAKQLSEHHANELKHNMDHALRFAKTAAKNDLESLKLLQEEATQAAADRMHVYHKKVKGMLREMGDDAADEAEKYLEKARESLSGWLEDVEKKMPAGGEHLAKVARDLSRAGEKAFKEGRRVINEAAEAAEKNISSLSSRSSAGSSKPSAPKKTVAKKASAKKPAAKKTAKKKA</sequence>
<dbReference type="EMBL" id="CAEZVZ010000134">
    <property type="protein sequence ID" value="CAB4648608.1"/>
    <property type="molecule type" value="Genomic_DNA"/>
</dbReference>
<dbReference type="InterPro" id="IPR018968">
    <property type="entry name" value="Phasin"/>
</dbReference>
<evidence type="ECO:0000313" key="3">
    <source>
        <dbReference type="EMBL" id="CAB4648608.1"/>
    </source>
</evidence>
<feature type="compositionally biased region" description="Basic residues" evidence="1">
    <location>
        <begin position="180"/>
        <end position="200"/>
    </location>
</feature>
<dbReference type="Pfam" id="PF09361">
    <property type="entry name" value="Phasin_2"/>
    <property type="match status" value="1"/>
</dbReference>
<feature type="domain" description="Phasin" evidence="2">
    <location>
        <begin position="5"/>
        <end position="99"/>
    </location>
</feature>
<name>A0A6J6KHM2_9ZZZZ</name>
<dbReference type="AlphaFoldDB" id="A0A6J6KHM2"/>
<feature type="compositionally biased region" description="Low complexity" evidence="1">
    <location>
        <begin position="161"/>
        <end position="179"/>
    </location>
</feature>
<gene>
    <name evidence="3" type="ORF">UFOPK2162_00894</name>
</gene>
<proteinExistence type="predicted"/>
<evidence type="ECO:0000256" key="1">
    <source>
        <dbReference type="SAM" id="MobiDB-lite"/>
    </source>
</evidence>
<evidence type="ECO:0000259" key="2">
    <source>
        <dbReference type="Pfam" id="PF09361"/>
    </source>
</evidence>